<evidence type="ECO:0000313" key="1">
    <source>
        <dbReference type="EMBL" id="MFM9328129.1"/>
    </source>
</evidence>
<dbReference type="EMBL" id="JBJURJ010000004">
    <property type="protein sequence ID" value="MFM9328129.1"/>
    <property type="molecule type" value="Genomic_DNA"/>
</dbReference>
<sequence length="298" mass="33280">MNGNENEAVRNDSIVIKQYITHTQFAEINRLEAICHSQDGTNLKLETDYRLHRPKSAEPGIKELNEFLYYADGELVSYLGIASFGGNAAELNGMTHPDYRRKGIFTRLCGLALEECGKRSFDKILLLSDGKSESGQGFIRSVRGVYDFSEYRMRLRGQPAAERSGLVTLRKANNGDVPGLERLDVAIFGGIGEENVLPEEEEIRNEITYLIERDGTDIGRIKITYADSSAFISGFGIVPELRGQGFGKAALREALHLIRERNIPEAELDVEAKNANALHIYTSCGFQEMSVMDYYQAP</sequence>
<gene>
    <name evidence="1" type="ORF">ACI1P1_07520</name>
</gene>
<comment type="caution">
    <text evidence="1">The sequence shown here is derived from an EMBL/GenBank/DDBJ whole genome shotgun (WGS) entry which is preliminary data.</text>
</comment>
<dbReference type="Proteomes" id="UP001631969">
    <property type="component" value="Unassembled WGS sequence"/>
</dbReference>
<evidence type="ECO:0000313" key="2">
    <source>
        <dbReference type="Proteomes" id="UP001631969"/>
    </source>
</evidence>
<reference evidence="1" key="1">
    <citation type="submission" date="2024-12" db="EMBL/GenBank/DDBJ databases">
        <authorList>
            <person name="Wu N."/>
        </authorList>
    </citation>
    <scope>NUCLEOTIDE SEQUENCE</scope>
    <source>
        <strain evidence="1">P15</strain>
    </source>
</reference>
<protein>
    <submittedName>
        <fullName evidence="1">GNAT family N-acetyltransferase</fullName>
    </submittedName>
</protein>
<keyword evidence="2" id="KW-1185">Reference proteome</keyword>
<organism evidence="1 2">
    <name type="scientific">Paenibacillus mesotrionivorans</name>
    <dbReference type="NCBI Taxonomy" id="3160968"/>
    <lineage>
        <taxon>Bacteria</taxon>
        <taxon>Bacillati</taxon>
        <taxon>Bacillota</taxon>
        <taxon>Bacilli</taxon>
        <taxon>Bacillales</taxon>
        <taxon>Paenibacillaceae</taxon>
        <taxon>Paenibacillus</taxon>
    </lineage>
</organism>
<proteinExistence type="predicted"/>
<accession>A0ACC7NTQ2</accession>
<name>A0ACC7NTQ2_9BACL</name>